<evidence type="ECO:0000313" key="4">
    <source>
        <dbReference type="Proteomes" id="UP001189122"/>
    </source>
</evidence>
<keyword evidence="4" id="KW-1185">Reference proteome</keyword>
<dbReference type="EMBL" id="CACRZD030000003">
    <property type="protein sequence ID" value="CAA6657164.1"/>
    <property type="molecule type" value="Genomic_DNA"/>
</dbReference>
<feature type="coiled-coil region" evidence="1">
    <location>
        <begin position="60"/>
        <end position="108"/>
    </location>
</feature>
<dbReference type="PANTHER" id="PTHR47490:SF2">
    <property type="entry name" value="PROTEIN BLISTER"/>
    <property type="match status" value="1"/>
</dbReference>
<dbReference type="Proteomes" id="UP001189122">
    <property type="component" value="Unassembled WGS sequence"/>
</dbReference>
<dbReference type="PANTHER" id="PTHR47490">
    <property type="entry name" value="PROTEIN BLISTER"/>
    <property type="match status" value="1"/>
</dbReference>
<keyword evidence="1" id="KW-0175">Coiled coil</keyword>
<accession>A0A7I8IHG3</accession>
<sequence>MAPKSSPYKYLTGLHQDGEIPTIELEAVKMESTNAQLECSAADERAKILASEVIGLEEKALRLRSNELKLEKQLENLNAEIGSYKRRLSSLEKERYDFQSTIEALQEDTCMSKLHSSGAEWFFIFAEKKLLLSKVLLLKQLVPDHYLLTSKRPYCFQFSKSESEAVQPLLHHFPSSMEDALLEIIGNEKWLCLLEISLSGPFLLFLKRSILVIFSEIEDSTLIDGGDSMEMMSSPAVDTLQSNDRQTGKLFVQDAPGMIPPEQLRTIDNINSLISELALEKEELIRALRVQSTDYSKLKVDTNKELSQKLETQTQRLEFLAAQHMASESMLARPLHAQSIPETTGYTDEGDESLGLDNELFPGGPSKRRTSKLL</sequence>
<feature type="region of interest" description="Disordered" evidence="2">
    <location>
        <begin position="341"/>
        <end position="374"/>
    </location>
</feature>
<name>A0A7I8IHG3_SPIIN</name>
<proteinExistence type="predicted"/>
<evidence type="ECO:0000256" key="1">
    <source>
        <dbReference type="SAM" id="Coils"/>
    </source>
</evidence>
<feature type="coiled-coil region" evidence="1">
    <location>
        <begin position="267"/>
        <end position="323"/>
    </location>
</feature>
<evidence type="ECO:0000256" key="2">
    <source>
        <dbReference type="SAM" id="MobiDB-lite"/>
    </source>
</evidence>
<dbReference type="InterPro" id="IPR044194">
    <property type="entry name" value="BLISTER"/>
</dbReference>
<dbReference type="AlphaFoldDB" id="A0A7I8IHG3"/>
<protein>
    <submittedName>
        <fullName evidence="3">Uncharacterized protein</fullName>
    </submittedName>
</protein>
<dbReference type="GO" id="GO:0040008">
    <property type="term" value="P:regulation of growth"/>
    <property type="evidence" value="ECO:0007669"/>
    <property type="project" value="InterPro"/>
</dbReference>
<gene>
    <name evidence="3" type="ORF">SI7747_03003634</name>
</gene>
<reference evidence="3 4" key="1">
    <citation type="submission" date="2019-12" db="EMBL/GenBank/DDBJ databases">
        <authorList>
            <person name="Scholz U."/>
            <person name="Mascher M."/>
            <person name="Fiebig A."/>
        </authorList>
    </citation>
    <scope>NUCLEOTIDE SEQUENCE</scope>
</reference>
<dbReference type="EMBL" id="LR743590">
    <property type="protein sequence ID" value="CAA2617468.1"/>
    <property type="molecule type" value="Genomic_DNA"/>
</dbReference>
<evidence type="ECO:0000313" key="3">
    <source>
        <dbReference type="EMBL" id="CAA2617468.1"/>
    </source>
</evidence>
<organism evidence="3">
    <name type="scientific">Spirodela intermedia</name>
    <name type="common">Intermediate duckweed</name>
    <dbReference type="NCBI Taxonomy" id="51605"/>
    <lineage>
        <taxon>Eukaryota</taxon>
        <taxon>Viridiplantae</taxon>
        <taxon>Streptophyta</taxon>
        <taxon>Embryophyta</taxon>
        <taxon>Tracheophyta</taxon>
        <taxon>Spermatophyta</taxon>
        <taxon>Magnoliopsida</taxon>
        <taxon>Liliopsida</taxon>
        <taxon>Araceae</taxon>
        <taxon>Lemnoideae</taxon>
        <taxon>Spirodela</taxon>
    </lineage>
</organism>